<comment type="caution">
    <text evidence="1">The sequence shown here is derived from an EMBL/GenBank/DDBJ whole genome shotgun (WGS) entry which is preliminary data.</text>
</comment>
<accession>A0A0F9DC49</accession>
<dbReference type="InterPro" id="IPR003615">
    <property type="entry name" value="HNH_nuc"/>
</dbReference>
<name>A0A0F9DC49_9ZZZZ</name>
<evidence type="ECO:0008006" key="2">
    <source>
        <dbReference type="Google" id="ProtNLM"/>
    </source>
</evidence>
<sequence length="140" mass="16775">MGKFRLAVSLKMQQEKFSRFVRPPLPKWLDPNRIVYWAKGSVRLRYQYWSNLYWATPPWLNEEQMAEMKEIYDTCPEGCNVDHIVPLKNAIVCGLHVPWNLQHLTFKENMRKGNRWWPDHPNKTVELFELGIEPYQMGLL</sequence>
<organism evidence="1">
    <name type="scientific">marine sediment metagenome</name>
    <dbReference type="NCBI Taxonomy" id="412755"/>
    <lineage>
        <taxon>unclassified sequences</taxon>
        <taxon>metagenomes</taxon>
        <taxon>ecological metagenomes</taxon>
    </lineage>
</organism>
<reference evidence="1" key="1">
    <citation type="journal article" date="2015" name="Nature">
        <title>Complex archaea that bridge the gap between prokaryotes and eukaryotes.</title>
        <authorList>
            <person name="Spang A."/>
            <person name="Saw J.H."/>
            <person name="Jorgensen S.L."/>
            <person name="Zaremba-Niedzwiedzka K."/>
            <person name="Martijn J."/>
            <person name="Lind A.E."/>
            <person name="van Eijk R."/>
            <person name="Schleper C."/>
            <person name="Guy L."/>
            <person name="Ettema T.J."/>
        </authorList>
    </citation>
    <scope>NUCLEOTIDE SEQUENCE</scope>
</reference>
<dbReference type="AlphaFoldDB" id="A0A0F9DC49"/>
<dbReference type="CDD" id="cd00085">
    <property type="entry name" value="HNHc"/>
    <property type="match status" value="1"/>
</dbReference>
<protein>
    <recommendedName>
        <fullName evidence="2">HNH nuclease domain-containing protein</fullName>
    </recommendedName>
</protein>
<dbReference type="EMBL" id="LAZR01032316">
    <property type="protein sequence ID" value="KKL51246.1"/>
    <property type="molecule type" value="Genomic_DNA"/>
</dbReference>
<evidence type="ECO:0000313" key="1">
    <source>
        <dbReference type="EMBL" id="KKL51246.1"/>
    </source>
</evidence>
<gene>
    <name evidence="1" type="ORF">LCGC14_2297400</name>
</gene>
<proteinExistence type="predicted"/>